<dbReference type="InterPro" id="IPR016599">
    <property type="entry name" value="UCP012569"/>
</dbReference>
<evidence type="ECO:0000313" key="5">
    <source>
        <dbReference type="Proteomes" id="UP001597520"/>
    </source>
</evidence>
<dbReference type="EMBL" id="JBHUML010000002">
    <property type="protein sequence ID" value="MFD2705585.1"/>
    <property type="molecule type" value="Genomic_DNA"/>
</dbReference>
<evidence type="ECO:0000256" key="1">
    <source>
        <dbReference type="SAM" id="MobiDB-lite"/>
    </source>
</evidence>
<feature type="compositionally biased region" description="Polar residues" evidence="1">
    <location>
        <begin position="67"/>
        <end position="76"/>
    </location>
</feature>
<feature type="domain" description="YvlB/LiaX N-terminal" evidence="3">
    <location>
        <begin position="3"/>
        <end position="32"/>
    </location>
</feature>
<sequence>MEEERKLILKMVEDGKISPEDGTKLLQAMNSDDGEKETQENSRSVSGPESGASRQNEEKTEAPAETSLPTQASGNRQDSRSGWDTEWDREKQEDSSGAATGFSDFIDSAVRKIKELDLDFNFGPYQEVHHIFQHKNMEQTSLDISLENGSLEWKPWDEADVKLECDVKVYKSRTREEARREFLKETVFEVDDTHLRFYTRTKALKVDAVMYVPRRTYESLHLYTFNGHLRGEDVKVNSFSAKAVNGSLTITQPDTMKCHLETVNGPVKVTGGRLDVGDVKTMNGTIELNSDIRDLEAESVNGTIDALMRVSQDARAALSATTGSIFVTVPREIRTEGHLRTNVGNYNHSLSDMEIHEEKKDFIQKSLRFTSNMGASPRLRLNAQTKTGSISVKPEDS</sequence>
<reference evidence="5" key="1">
    <citation type="journal article" date="2019" name="Int. J. Syst. Evol. Microbiol.">
        <title>The Global Catalogue of Microorganisms (GCM) 10K type strain sequencing project: providing services to taxonomists for standard genome sequencing and annotation.</title>
        <authorList>
            <consortium name="The Broad Institute Genomics Platform"/>
            <consortium name="The Broad Institute Genome Sequencing Center for Infectious Disease"/>
            <person name="Wu L."/>
            <person name="Ma J."/>
        </authorList>
    </citation>
    <scope>NUCLEOTIDE SEQUENCE [LARGE SCALE GENOMIC DNA]</scope>
    <source>
        <strain evidence="5">KCTC 33792</strain>
    </source>
</reference>
<dbReference type="Pfam" id="PF22746">
    <property type="entry name" value="SHOCT-like_DUF2089-C"/>
    <property type="match status" value="1"/>
</dbReference>
<organism evidence="4 5">
    <name type="scientific">Salibacterium lacus</name>
    <dbReference type="NCBI Taxonomy" id="1898109"/>
    <lineage>
        <taxon>Bacteria</taxon>
        <taxon>Bacillati</taxon>
        <taxon>Bacillota</taxon>
        <taxon>Bacilli</taxon>
        <taxon>Bacillales</taxon>
        <taxon>Bacillaceae</taxon>
    </lineage>
</organism>
<dbReference type="Proteomes" id="UP001597520">
    <property type="component" value="Unassembled WGS sequence"/>
</dbReference>
<proteinExistence type="predicted"/>
<evidence type="ECO:0000259" key="2">
    <source>
        <dbReference type="Pfam" id="PF13349"/>
    </source>
</evidence>
<evidence type="ECO:0000259" key="3">
    <source>
        <dbReference type="Pfam" id="PF22746"/>
    </source>
</evidence>
<name>A0ABW5T1H6_9BACI</name>
<dbReference type="Pfam" id="PF13349">
    <property type="entry name" value="DUF4097"/>
    <property type="match status" value="1"/>
</dbReference>
<dbReference type="InterPro" id="IPR053959">
    <property type="entry name" value="YvlB/LiaX_N"/>
</dbReference>
<evidence type="ECO:0000313" key="4">
    <source>
        <dbReference type="EMBL" id="MFD2705585.1"/>
    </source>
</evidence>
<dbReference type="PIRSF" id="PIRSF012569">
    <property type="entry name" value="UCP012569"/>
    <property type="match status" value="1"/>
</dbReference>
<protein>
    <submittedName>
        <fullName evidence="4">DUF4097 family beta strand repeat-containing protein</fullName>
    </submittedName>
</protein>
<accession>A0ABW5T1H6</accession>
<keyword evidence="5" id="KW-1185">Reference proteome</keyword>
<feature type="compositionally biased region" description="Basic and acidic residues" evidence="1">
    <location>
        <begin position="1"/>
        <end position="23"/>
    </location>
</feature>
<comment type="caution">
    <text evidence="4">The sequence shown here is derived from an EMBL/GenBank/DDBJ whole genome shotgun (WGS) entry which is preliminary data.</text>
</comment>
<feature type="region of interest" description="Disordered" evidence="1">
    <location>
        <begin position="1"/>
        <end position="101"/>
    </location>
</feature>
<dbReference type="RefSeq" id="WP_380712835.1">
    <property type="nucleotide sequence ID" value="NZ_JBHUML010000002.1"/>
</dbReference>
<feature type="compositionally biased region" description="Basic and acidic residues" evidence="1">
    <location>
        <begin position="77"/>
        <end position="94"/>
    </location>
</feature>
<dbReference type="InterPro" id="IPR025164">
    <property type="entry name" value="Toastrack_DUF4097"/>
</dbReference>
<feature type="domain" description="DUF4097" evidence="2">
    <location>
        <begin position="141"/>
        <end position="364"/>
    </location>
</feature>
<gene>
    <name evidence="4" type="ORF">ACFSUB_08900</name>
</gene>